<evidence type="ECO:0000256" key="3">
    <source>
        <dbReference type="ARBA" id="ARBA00023235"/>
    </source>
</evidence>
<comment type="similarity">
    <text evidence="1 6">Belongs to the pseudouridine synthase RluA family.</text>
</comment>
<dbReference type="InterPro" id="IPR006224">
    <property type="entry name" value="PsdUridine_synth_RluA-like_CS"/>
</dbReference>
<dbReference type="FunFam" id="3.30.2350.10:FF:000006">
    <property type="entry name" value="Pseudouridine synthase"/>
    <property type="match status" value="1"/>
</dbReference>
<dbReference type="GO" id="GO:0003723">
    <property type="term" value="F:RNA binding"/>
    <property type="evidence" value="ECO:0007669"/>
    <property type="project" value="UniProtKB-KW"/>
</dbReference>
<sequence length="324" mass="35311">MAIPSDITVSSQQTPVRLDRYLICQGLNISRNRIQGLIQSGNITVNGRRSAPSYLVRPGDQVHLRQETGPLKRDRPQAEDLPLEVVFEDGDLMVVNKPAGMVVHPAAGNYSGTLVNALLHHSDQLSDAGDGQRPGILHRLDKDTSGLLLVAKSDQAHAVLARQMGARKITRRYQALAWGLMAAAEGTINAPIGRSAFDRKKMDVSAIRGRNAITHYRVLGEYRIASHLELKLETGRTHQIRVHLKHLGHPIVGDITYGGTGKQVITTFARRDPGSAESILSSIGRQALHAAVLGFIHPVTGKYLEFSSPLPNDIQGLIKTLKAL</sequence>
<comment type="function">
    <text evidence="6">Responsible for synthesis of pseudouridine from uracil.</text>
</comment>
<dbReference type="Pfam" id="PF01479">
    <property type="entry name" value="S4"/>
    <property type="match status" value="1"/>
</dbReference>
<evidence type="ECO:0000256" key="1">
    <source>
        <dbReference type="ARBA" id="ARBA00010876"/>
    </source>
</evidence>
<dbReference type="GO" id="GO:0120159">
    <property type="term" value="F:rRNA pseudouridine synthase activity"/>
    <property type="evidence" value="ECO:0007669"/>
    <property type="project" value="UniProtKB-ARBA"/>
</dbReference>
<dbReference type="InterPro" id="IPR036986">
    <property type="entry name" value="S4_RNA-bd_sf"/>
</dbReference>
<dbReference type="InterPro" id="IPR020103">
    <property type="entry name" value="PsdUridine_synth_cat_dom_sf"/>
</dbReference>
<dbReference type="Gene3D" id="3.30.2350.10">
    <property type="entry name" value="Pseudouridine synthase"/>
    <property type="match status" value="1"/>
</dbReference>
<comment type="catalytic activity">
    <reaction evidence="6">
        <text>a uridine in RNA = a pseudouridine in RNA</text>
        <dbReference type="Rhea" id="RHEA:48348"/>
        <dbReference type="Rhea" id="RHEA-COMP:12068"/>
        <dbReference type="Rhea" id="RHEA-COMP:12069"/>
        <dbReference type="ChEBI" id="CHEBI:65314"/>
        <dbReference type="ChEBI" id="CHEBI:65315"/>
    </reaction>
</comment>
<dbReference type="EMBL" id="MFFM01000014">
    <property type="protein sequence ID" value="OGF13630.1"/>
    <property type="molecule type" value="Genomic_DNA"/>
</dbReference>
<dbReference type="PANTHER" id="PTHR21600:SF44">
    <property type="entry name" value="RIBOSOMAL LARGE SUBUNIT PSEUDOURIDINE SYNTHASE D"/>
    <property type="match status" value="1"/>
</dbReference>
<keyword evidence="2 5" id="KW-0694">RNA-binding</keyword>
<dbReference type="PANTHER" id="PTHR21600">
    <property type="entry name" value="MITOCHONDRIAL RNA PSEUDOURIDINE SYNTHASE"/>
    <property type="match status" value="1"/>
</dbReference>
<evidence type="ECO:0000259" key="7">
    <source>
        <dbReference type="SMART" id="SM00363"/>
    </source>
</evidence>
<dbReference type="InterPro" id="IPR006145">
    <property type="entry name" value="PsdUridine_synth_RsuA/RluA"/>
</dbReference>
<dbReference type="PROSITE" id="PS01129">
    <property type="entry name" value="PSI_RLU"/>
    <property type="match status" value="1"/>
</dbReference>
<dbReference type="NCBIfam" id="TIGR00005">
    <property type="entry name" value="rluA_subfam"/>
    <property type="match status" value="1"/>
</dbReference>
<dbReference type="Pfam" id="PF00849">
    <property type="entry name" value="PseudoU_synth_2"/>
    <property type="match status" value="1"/>
</dbReference>
<dbReference type="GO" id="GO:0000455">
    <property type="term" value="P:enzyme-directed rRNA pseudouridine synthesis"/>
    <property type="evidence" value="ECO:0007669"/>
    <property type="project" value="UniProtKB-ARBA"/>
</dbReference>
<dbReference type="InterPro" id="IPR006225">
    <property type="entry name" value="PsdUridine_synth_RluC/D"/>
</dbReference>
<name>A0A1F5RGR5_9BACT</name>
<dbReference type="InterPro" id="IPR002942">
    <property type="entry name" value="S4_RNA-bd"/>
</dbReference>
<feature type="domain" description="RNA-binding S4" evidence="7">
    <location>
        <begin position="16"/>
        <end position="76"/>
    </location>
</feature>
<dbReference type="CDD" id="cd00165">
    <property type="entry name" value="S4"/>
    <property type="match status" value="1"/>
</dbReference>
<evidence type="ECO:0000313" key="8">
    <source>
        <dbReference type="EMBL" id="OGF13630.1"/>
    </source>
</evidence>
<dbReference type="Proteomes" id="UP000177230">
    <property type="component" value="Unassembled WGS sequence"/>
</dbReference>
<reference evidence="8 9" key="1">
    <citation type="journal article" date="2016" name="Nat. Commun.">
        <title>Thousands of microbial genomes shed light on interconnected biogeochemical processes in an aquifer system.</title>
        <authorList>
            <person name="Anantharaman K."/>
            <person name="Brown C.T."/>
            <person name="Hug L.A."/>
            <person name="Sharon I."/>
            <person name="Castelle C.J."/>
            <person name="Probst A.J."/>
            <person name="Thomas B.C."/>
            <person name="Singh A."/>
            <person name="Wilkins M.J."/>
            <person name="Karaoz U."/>
            <person name="Brodie E.L."/>
            <person name="Williams K.H."/>
            <person name="Hubbard S.S."/>
            <person name="Banfield J.F."/>
        </authorList>
    </citation>
    <scope>NUCLEOTIDE SEQUENCE [LARGE SCALE GENOMIC DNA]</scope>
</reference>
<evidence type="ECO:0000256" key="2">
    <source>
        <dbReference type="ARBA" id="ARBA00022884"/>
    </source>
</evidence>
<evidence type="ECO:0000256" key="6">
    <source>
        <dbReference type="RuleBase" id="RU362028"/>
    </source>
</evidence>
<accession>A0A1F5RGR5</accession>
<gene>
    <name evidence="8" type="ORF">A2024_10850</name>
</gene>
<dbReference type="SUPFAM" id="SSF55120">
    <property type="entry name" value="Pseudouridine synthase"/>
    <property type="match status" value="1"/>
</dbReference>
<evidence type="ECO:0000256" key="4">
    <source>
        <dbReference type="PIRSR" id="PIRSR606225-1"/>
    </source>
</evidence>
<keyword evidence="3 6" id="KW-0413">Isomerase</keyword>
<comment type="caution">
    <text evidence="8">The sequence shown here is derived from an EMBL/GenBank/DDBJ whole genome shotgun (WGS) entry which is preliminary data.</text>
</comment>
<dbReference type="EC" id="5.4.99.-" evidence="6"/>
<dbReference type="SUPFAM" id="SSF55174">
    <property type="entry name" value="Alpha-L RNA-binding motif"/>
    <property type="match status" value="1"/>
</dbReference>
<evidence type="ECO:0000313" key="9">
    <source>
        <dbReference type="Proteomes" id="UP000177230"/>
    </source>
</evidence>
<organism evidence="8 9">
    <name type="scientific">Candidatus Edwardsbacteria bacterium GWF2_54_11</name>
    <dbReference type="NCBI Taxonomy" id="1817851"/>
    <lineage>
        <taxon>Bacteria</taxon>
        <taxon>Candidatus Edwardsiibacteriota</taxon>
    </lineage>
</organism>
<dbReference type="SMART" id="SM00363">
    <property type="entry name" value="S4"/>
    <property type="match status" value="1"/>
</dbReference>
<feature type="active site" evidence="4">
    <location>
        <position position="141"/>
    </location>
</feature>
<dbReference type="AlphaFoldDB" id="A0A1F5RGR5"/>
<dbReference type="Gene3D" id="3.10.290.10">
    <property type="entry name" value="RNA-binding S4 domain"/>
    <property type="match status" value="1"/>
</dbReference>
<dbReference type="InterPro" id="IPR050188">
    <property type="entry name" value="RluA_PseudoU_synthase"/>
</dbReference>
<evidence type="ECO:0000256" key="5">
    <source>
        <dbReference type="PROSITE-ProRule" id="PRU00182"/>
    </source>
</evidence>
<proteinExistence type="inferred from homology"/>
<dbReference type="CDD" id="cd02869">
    <property type="entry name" value="PseudoU_synth_RluA_like"/>
    <property type="match status" value="1"/>
</dbReference>
<protein>
    <recommendedName>
        <fullName evidence="6">Pseudouridine synthase</fullName>
        <ecNumber evidence="6">5.4.99.-</ecNumber>
    </recommendedName>
</protein>
<dbReference type="PROSITE" id="PS50889">
    <property type="entry name" value="S4"/>
    <property type="match status" value="1"/>
</dbReference>